<gene>
    <name evidence="1" type="ORF">POPTR_001G308000</name>
</gene>
<dbReference type="InParanoid" id="A0A2K2C6B7"/>
<protein>
    <submittedName>
        <fullName evidence="1">Uncharacterized protein</fullName>
    </submittedName>
</protein>
<organism evidence="1 2">
    <name type="scientific">Populus trichocarpa</name>
    <name type="common">Western balsam poplar</name>
    <name type="synonym">Populus balsamifera subsp. trichocarpa</name>
    <dbReference type="NCBI Taxonomy" id="3694"/>
    <lineage>
        <taxon>Eukaryota</taxon>
        <taxon>Viridiplantae</taxon>
        <taxon>Streptophyta</taxon>
        <taxon>Embryophyta</taxon>
        <taxon>Tracheophyta</taxon>
        <taxon>Spermatophyta</taxon>
        <taxon>Magnoliopsida</taxon>
        <taxon>eudicotyledons</taxon>
        <taxon>Gunneridae</taxon>
        <taxon>Pentapetalae</taxon>
        <taxon>rosids</taxon>
        <taxon>fabids</taxon>
        <taxon>Malpighiales</taxon>
        <taxon>Salicaceae</taxon>
        <taxon>Saliceae</taxon>
        <taxon>Populus</taxon>
    </lineage>
</organism>
<dbReference type="AlphaFoldDB" id="A0A2K2C6B7"/>
<name>A0A2K2C6B7_POPTR</name>
<keyword evidence="2" id="KW-1185">Reference proteome</keyword>
<evidence type="ECO:0000313" key="1">
    <source>
        <dbReference type="EMBL" id="PNT57578.1"/>
    </source>
</evidence>
<dbReference type="Proteomes" id="UP000006729">
    <property type="component" value="Chromosome 1"/>
</dbReference>
<proteinExistence type="predicted"/>
<accession>A0A2K2C6B7</accession>
<evidence type="ECO:0000313" key="2">
    <source>
        <dbReference type="Proteomes" id="UP000006729"/>
    </source>
</evidence>
<sequence length="70" mass="8235">MPDLARPTSPLCQRHDQSRRAHLLPLNLFCVTALRRIFNWLLLLPSYLSRFSFCHLATLLYHGYCYRSIG</sequence>
<dbReference type="EMBL" id="CM009290">
    <property type="protein sequence ID" value="PNT57578.1"/>
    <property type="molecule type" value="Genomic_DNA"/>
</dbReference>
<reference evidence="1 2" key="1">
    <citation type="journal article" date="2006" name="Science">
        <title>The genome of black cottonwood, Populus trichocarpa (Torr. &amp; Gray).</title>
        <authorList>
            <person name="Tuskan G.A."/>
            <person name="Difazio S."/>
            <person name="Jansson S."/>
            <person name="Bohlmann J."/>
            <person name="Grigoriev I."/>
            <person name="Hellsten U."/>
            <person name="Putnam N."/>
            <person name="Ralph S."/>
            <person name="Rombauts S."/>
            <person name="Salamov A."/>
            <person name="Schein J."/>
            <person name="Sterck L."/>
            <person name="Aerts A."/>
            <person name="Bhalerao R.R."/>
            <person name="Bhalerao R.P."/>
            <person name="Blaudez D."/>
            <person name="Boerjan W."/>
            <person name="Brun A."/>
            <person name="Brunner A."/>
            <person name="Busov V."/>
            <person name="Campbell M."/>
            <person name="Carlson J."/>
            <person name="Chalot M."/>
            <person name="Chapman J."/>
            <person name="Chen G.L."/>
            <person name="Cooper D."/>
            <person name="Coutinho P.M."/>
            <person name="Couturier J."/>
            <person name="Covert S."/>
            <person name="Cronk Q."/>
            <person name="Cunningham R."/>
            <person name="Davis J."/>
            <person name="Degroeve S."/>
            <person name="Dejardin A."/>
            <person name="Depamphilis C."/>
            <person name="Detter J."/>
            <person name="Dirks B."/>
            <person name="Dubchak I."/>
            <person name="Duplessis S."/>
            <person name="Ehlting J."/>
            <person name="Ellis B."/>
            <person name="Gendler K."/>
            <person name="Goodstein D."/>
            <person name="Gribskov M."/>
            <person name="Grimwood J."/>
            <person name="Groover A."/>
            <person name="Gunter L."/>
            <person name="Hamberger B."/>
            <person name="Heinze B."/>
            <person name="Helariutta Y."/>
            <person name="Henrissat B."/>
            <person name="Holligan D."/>
            <person name="Holt R."/>
            <person name="Huang W."/>
            <person name="Islam-Faridi N."/>
            <person name="Jones S."/>
            <person name="Jones-Rhoades M."/>
            <person name="Jorgensen R."/>
            <person name="Joshi C."/>
            <person name="Kangasjarvi J."/>
            <person name="Karlsson J."/>
            <person name="Kelleher C."/>
            <person name="Kirkpatrick R."/>
            <person name="Kirst M."/>
            <person name="Kohler A."/>
            <person name="Kalluri U."/>
            <person name="Larimer F."/>
            <person name="Leebens-Mack J."/>
            <person name="Leple J.C."/>
            <person name="Locascio P."/>
            <person name="Lou Y."/>
            <person name="Lucas S."/>
            <person name="Martin F."/>
            <person name="Montanini B."/>
            <person name="Napoli C."/>
            <person name="Nelson D.R."/>
            <person name="Nelson C."/>
            <person name="Nieminen K."/>
            <person name="Nilsson O."/>
            <person name="Pereda V."/>
            <person name="Peter G."/>
            <person name="Philippe R."/>
            <person name="Pilate G."/>
            <person name="Poliakov A."/>
            <person name="Razumovskaya J."/>
            <person name="Richardson P."/>
            <person name="Rinaldi C."/>
            <person name="Ritland K."/>
            <person name="Rouze P."/>
            <person name="Ryaboy D."/>
            <person name="Schmutz J."/>
            <person name="Schrader J."/>
            <person name="Segerman B."/>
            <person name="Shin H."/>
            <person name="Siddiqui A."/>
            <person name="Sterky F."/>
            <person name="Terry A."/>
            <person name="Tsai C.J."/>
            <person name="Uberbacher E."/>
            <person name="Unneberg P."/>
            <person name="Vahala J."/>
            <person name="Wall K."/>
            <person name="Wessler S."/>
            <person name="Yang G."/>
            <person name="Yin T."/>
            <person name="Douglas C."/>
            <person name="Marra M."/>
            <person name="Sandberg G."/>
            <person name="Van de Peer Y."/>
            <person name="Rokhsar D."/>
        </authorList>
    </citation>
    <scope>NUCLEOTIDE SEQUENCE [LARGE SCALE GENOMIC DNA]</scope>
    <source>
        <strain evidence="2">cv. Nisqually</strain>
    </source>
</reference>